<proteinExistence type="predicted"/>
<evidence type="ECO:0000313" key="1">
    <source>
        <dbReference type="EMBL" id="KEY71451.1"/>
    </source>
</evidence>
<dbReference type="EMBL" id="KL648283">
    <property type="protein sequence ID" value="KEY71451.1"/>
    <property type="molecule type" value="Genomic_DNA"/>
</dbReference>
<dbReference type="Gene3D" id="3.80.10.10">
    <property type="entry name" value="Ribonuclease Inhibitor"/>
    <property type="match status" value="1"/>
</dbReference>
<accession>A0A084B1M2</accession>
<dbReference type="HOGENOM" id="CLU_799681_0_0_1"/>
<dbReference type="Proteomes" id="UP000028045">
    <property type="component" value="Unassembled WGS sequence"/>
</dbReference>
<dbReference type="OrthoDB" id="5224238at2759"/>
<dbReference type="InterPro" id="IPR032675">
    <property type="entry name" value="LRR_dom_sf"/>
</dbReference>
<name>A0A084B1M2_STACB</name>
<reference evidence="1 2" key="1">
    <citation type="journal article" date="2014" name="BMC Genomics">
        <title>Comparative genome sequencing reveals chemotype-specific gene clusters in the toxigenic black mold Stachybotrys.</title>
        <authorList>
            <person name="Semeiks J."/>
            <person name="Borek D."/>
            <person name="Otwinowski Z."/>
            <person name="Grishin N.V."/>
        </authorList>
    </citation>
    <scope>NUCLEOTIDE SEQUENCE [LARGE SCALE GENOMIC DNA]</scope>
    <source>
        <strain evidence="2">CBS 109288 / IBT 7711</strain>
    </source>
</reference>
<organism evidence="1 2">
    <name type="scientific">Stachybotrys chartarum (strain CBS 109288 / IBT 7711)</name>
    <name type="common">Toxic black mold</name>
    <name type="synonym">Stilbospora chartarum</name>
    <dbReference type="NCBI Taxonomy" id="1280523"/>
    <lineage>
        <taxon>Eukaryota</taxon>
        <taxon>Fungi</taxon>
        <taxon>Dikarya</taxon>
        <taxon>Ascomycota</taxon>
        <taxon>Pezizomycotina</taxon>
        <taxon>Sordariomycetes</taxon>
        <taxon>Hypocreomycetidae</taxon>
        <taxon>Hypocreales</taxon>
        <taxon>Stachybotryaceae</taxon>
        <taxon>Stachybotrys</taxon>
    </lineage>
</organism>
<evidence type="ECO:0000313" key="2">
    <source>
        <dbReference type="Proteomes" id="UP000028045"/>
    </source>
</evidence>
<sequence>MGAPAALESLPGELIFSIAEHLSVDELRRFRLSSPLLADATQPLLALAVFNGIPWRSEVERLHELSRLPLCGRRIDSVSFNLARLDEYTALHQAFSRLWFLEPQVRAARFEEERRIFGEATHSFAAVPAYRGDLVETALLQLPNLKHLTLTWVRNPWEDGEGLAHYFDPEASIRHFRAAAAEVQQGFLDVLWKMKTPLESLTIGGIILRDLSMPSETDGRVVKSLASLKHCALTIAFVNTEPFPNQILERLLLRMPNLTSLSVEFMTARGTPPVPEFLPTIVFPYLETVHLTSLGYETHLAAEFLLRHAATLRRVRLRSLKEESWGDIWLSIREMFPHLEDEDVPMA</sequence>
<dbReference type="AlphaFoldDB" id="A0A084B1M2"/>
<evidence type="ECO:0008006" key="3">
    <source>
        <dbReference type="Google" id="ProtNLM"/>
    </source>
</evidence>
<gene>
    <name evidence="1" type="ORF">S7711_03518</name>
</gene>
<keyword evidence="2" id="KW-1185">Reference proteome</keyword>
<protein>
    <recommendedName>
        <fullName evidence="3">F-box domain-containing protein</fullName>
    </recommendedName>
</protein>